<keyword evidence="8" id="KW-1185">Reference proteome</keyword>
<evidence type="ECO:0000256" key="5">
    <source>
        <dbReference type="SAM" id="MobiDB-lite"/>
    </source>
</evidence>
<keyword evidence="4 6" id="KW-0472">Membrane</keyword>
<dbReference type="Pfam" id="PF02674">
    <property type="entry name" value="Colicin_V"/>
    <property type="match status" value="1"/>
</dbReference>
<dbReference type="PANTHER" id="PTHR36926">
    <property type="entry name" value="COLICIN V PRODUCTION PROTEIN"/>
    <property type="match status" value="1"/>
</dbReference>
<evidence type="ECO:0000256" key="2">
    <source>
        <dbReference type="ARBA" id="ARBA00022692"/>
    </source>
</evidence>
<feature type="transmembrane region" description="Helical" evidence="6">
    <location>
        <begin position="141"/>
        <end position="161"/>
    </location>
</feature>
<evidence type="ECO:0000256" key="6">
    <source>
        <dbReference type="SAM" id="Phobius"/>
    </source>
</evidence>
<keyword evidence="3 6" id="KW-1133">Transmembrane helix</keyword>
<reference evidence="7 8" key="1">
    <citation type="journal article" date="2020" name="Int. J. Syst. Evol. Microbiol.">
        <title>Novel acetic acid bacteria from cider fermentations: Acetobacter conturbans sp. nov. and Acetobacter fallax sp. nov.</title>
        <authorList>
            <person name="Sombolestani A.S."/>
            <person name="Cleenwerck I."/>
            <person name="Cnockaert M."/>
            <person name="Borremans W."/>
            <person name="Wieme A.D."/>
            <person name="De Vuyst L."/>
            <person name="Vandamme P."/>
        </authorList>
    </citation>
    <scope>NUCLEOTIDE SEQUENCE [LARGE SCALE GENOMIC DNA]</scope>
    <source>
        <strain evidence="7 8">LMG 1627</strain>
    </source>
</reference>
<evidence type="ECO:0000256" key="1">
    <source>
        <dbReference type="ARBA" id="ARBA00004141"/>
    </source>
</evidence>
<dbReference type="Proteomes" id="UP000631653">
    <property type="component" value="Unassembled WGS sequence"/>
</dbReference>
<proteinExistence type="predicted"/>
<dbReference type="PANTHER" id="PTHR36926:SF1">
    <property type="entry name" value="COLICIN V PRODUCTION PROTEIN"/>
    <property type="match status" value="1"/>
</dbReference>
<evidence type="ECO:0000313" key="8">
    <source>
        <dbReference type="Proteomes" id="UP000631653"/>
    </source>
</evidence>
<protein>
    <submittedName>
        <fullName evidence="7">CvpA family protein</fullName>
    </submittedName>
</protein>
<feature type="transmembrane region" description="Helical" evidence="6">
    <location>
        <begin position="68"/>
        <end position="86"/>
    </location>
</feature>
<comment type="caution">
    <text evidence="7">The sequence shown here is derived from an EMBL/GenBank/DDBJ whole genome shotgun (WGS) entry which is preliminary data.</text>
</comment>
<evidence type="ECO:0000256" key="3">
    <source>
        <dbReference type="ARBA" id="ARBA00022989"/>
    </source>
</evidence>
<keyword evidence="2 6" id="KW-0812">Transmembrane</keyword>
<dbReference type="InterPro" id="IPR052719">
    <property type="entry name" value="CvpA-like"/>
</dbReference>
<dbReference type="InterPro" id="IPR003825">
    <property type="entry name" value="Colicin-V_CvpA"/>
</dbReference>
<accession>A0ABX0JZ02</accession>
<name>A0ABX0JZ02_9PROT</name>
<feature type="transmembrane region" description="Helical" evidence="6">
    <location>
        <begin position="106"/>
        <end position="129"/>
    </location>
</feature>
<gene>
    <name evidence="7" type="ORF">GOB81_06415</name>
</gene>
<dbReference type="EMBL" id="WOSY01000005">
    <property type="protein sequence ID" value="NHN88260.1"/>
    <property type="molecule type" value="Genomic_DNA"/>
</dbReference>
<sequence length="228" mass="23984">MCGWPEQRPMSFFSILSDHVPDWASIQRAGGAAVKVVERNPTSIPALTVEGVLILSVLTGLRRGFSREVLGIACWIGAAFIAATYHHNVALRVFSGLDSQELADGLAFGILFLGGLVAGAMASGVFVRLIRMSPLGGMDRLLGAGFGGLRGAVLIVTFYLMSNWAITTGAGASHMEKSGSAGSDITVALSHMASIIARFVPPDLAHDARSRHDLRGPDAPGEAYPENP</sequence>
<evidence type="ECO:0000256" key="4">
    <source>
        <dbReference type="ARBA" id="ARBA00023136"/>
    </source>
</evidence>
<evidence type="ECO:0000313" key="7">
    <source>
        <dbReference type="EMBL" id="NHN88260.1"/>
    </source>
</evidence>
<organism evidence="7 8">
    <name type="scientific">Acetobacter conturbans</name>
    <dbReference type="NCBI Taxonomy" id="1737472"/>
    <lineage>
        <taxon>Bacteria</taxon>
        <taxon>Pseudomonadati</taxon>
        <taxon>Pseudomonadota</taxon>
        <taxon>Alphaproteobacteria</taxon>
        <taxon>Acetobacterales</taxon>
        <taxon>Acetobacteraceae</taxon>
        <taxon>Acetobacter</taxon>
    </lineage>
</organism>
<comment type="subcellular location">
    <subcellularLocation>
        <location evidence="1">Membrane</location>
        <topology evidence="1">Multi-pass membrane protein</topology>
    </subcellularLocation>
</comment>
<feature type="region of interest" description="Disordered" evidence="5">
    <location>
        <begin position="209"/>
        <end position="228"/>
    </location>
</feature>